<dbReference type="PANTHER" id="PTHR23531:SF1">
    <property type="entry name" value="QUINOLENE RESISTANCE PROTEIN NORA"/>
    <property type="match status" value="1"/>
</dbReference>
<dbReference type="PROSITE" id="PS50850">
    <property type="entry name" value="MFS"/>
    <property type="match status" value="1"/>
</dbReference>
<comment type="subcellular location">
    <subcellularLocation>
        <location evidence="1">Cell membrane</location>
        <topology evidence="1">Multi-pass membrane protein</topology>
    </subcellularLocation>
</comment>
<dbReference type="KEGG" id="bths:CNY62_03515"/>
<feature type="transmembrane region" description="Helical" evidence="6">
    <location>
        <begin position="331"/>
        <end position="354"/>
    </location>
</feature>
<reference evidence="8 10" key="1">
    <citation type="submission" date="2017-09" db="EMBL/GenBank/DDBJ databases">
        <title>Complete Genome Sequences of Two Strains of the Meat Spoilage Bacterium Brochothrix thermosphacta Isolated from Ground Chicken.</title>
        <authorList>
            <person name="Paoli G.C."/>
            <person name="Wijey C."/>
            <person name="Chen C.-Y."/>
            <person name="Nguyen L."/>
            <person name="Yan X."/>
            <person name="Irwin P.L."/>
        </authorList>
    </citation>
    <scope>NUCLEOTIDE SEQUENCE [LARGE SCALE GENOMIC DNA]</scope>
    <source>
        <strain evidence="8 10">BI</strain>
    </source>
</reference>
<dbReference type="EMBL" id="CP023483">
    <property type="protein sequence ID" value="ATF25543.1"/>
    <property type="molecule type" value="Genomic_DNA"/>
</dbReference>
<evidence type="ECO:0000313" key="9">
    <source>
        <dbReference type="EMBL" id="SPP27552.1"/>
    </source>
</evidence>
<feature type="transmembrane region" description="Helical" evidence="6">
    <location>
        <begin position="209"/>
        <end position="232"/>
    </location>
</feature>
<evidence type="ECO:0000256" key="1">
    <source>
        <dbReference type="ARBA" id="ARBA00004651"/>
    </source>
</evidence>
<gene>
    <name evidence="9" type="ORF">BTBSAS_160055</name>
    <name evidence="8" type="ORF">CNY62_03515</name>
</gene>
<reference evidence="11" key="2">
    <citation type="submission" date="2018-04" db="EMBL/GenBank/DDBJ databases">
        <authorList>
            <person name="Illikoud N."/>
        </authorList>
    </citation>
    <scope>NUCLEOTIDE SEQUENCE [LARGE SCALE GENOMIC DNA]</scope>
</reference>
<organism evidence="8 10">
    <name type="scientific">Brochothrix thermosphacta</name>
    <name type="common">Microbacterium thermosphactum</name>
    <dbReference type="NCBI Taxonomy" id="2756"/>
    <lineage>
        <taxon>Bacteria</taxon>
        <taxon>Bacillati</taxon>
        <taxon>Bacillota</taxon>
        <taxon>Bacilli</taxon>
        <taxon>Bacillales</taxon>
        <taxon>Listeriaceae</taxon>
        <taxon>Brochothrix</taxon>
    </lineage>
</organism>
<dbReference type="GO" id="GO:0022857">
    <property type="term" value="F:transmembrane transporter activity"/>
    <property type="evidence" value="ECO:0007669"/>
    <property type="project" value="InterPro"/>
</dbReference>
<accession>A0A1D2L004</accession>
<evidence type="ECO:0000256" key="3">
    <source>
        <dbReference type="ARBA" id="ARBA00022692"/>
    </source>
</evidence>
<dbReference type="InterPro" id="IPR020846">
    <property type="entry name" value="MFS_dom"/>
</dbReference>
<keyword evidence="2" id="KW-0813">Transport</keyword>
<dbReference type="Proteomes" id="UP000270190">
    <property type="component" value="Unassembled WGS sequence"/>
</dbReference>
<evidence type="ECO:0000256" key="2">
    <source>
        <dbReference type="ARBA" id="ARBA00022448"/>
    </source>
</evidence>
<dbReference type="InterPro" id="IPR036259">
    <property type="entry name" value="MFS_trans_sf"/>
</dbReference>
<feature type="transmembrane region" description="Helical" evidence="6">
    <location>
        <begin position="268"/>
        <end position="287"/>
    </location>
</feature>
<dbReference type="GO" id="GO:0005886">
    <property type="term" value="C:plasma membrane"/>
    <property type="evidence" value="ECO:0007669"/>
    <property type="project" value="UniProtKB-SubCell"/>
</dbReference>
<feature type="domain" description="Major facilitator superfamily (MFS) profile" evidence="7">
    <location>
        <begin position="10"/>
        <end position="384"/>
    </location>
</feature>
<dbReference type="SUPFAM" id="SSF103473">
    <property type="entry name" value="MFS general substrate transporter"/>
    <property type="match status" value="1"/>
</dbReference>
<dbReference type="OrthoDB" id="9814001at2"/>
<feature type="transmembrane region" description="Helical" evidence="6">
    <location>
        <begin position="163"/>
        <end position="184"/>
    </location>
</feature>
<dbReference type="EMBL" id="OUNC01000008">
    <property type="protein sequence ID" value="SPP27552.1"/>
    <property type="molecule type" value="Genomic_DNA"/>
</dbReference>
<feature type="transmembrane region" description="Helical" evidence="6">
    <location>
        <begin position="43"/>
        <end position="65"/>
    </location>
</feature>
<evidence type="ECO:0000313" key="11">
    <source>
        <dbReference type="Proteomes" id="UP000270190"/>
    </source>
</evidence>
<dbReference type="Pfam" id="PF07690">
    <property type="entry name" value="MFS_1"/>
    <property type="match status" value="1"/>
</dbReference>
<dbReference type="STRING" id="2756.BFR44_00380"/>
<keyword evidence="5 6" id="KW-0472">Membrane</keyword>
<evidence type="ECO:0000259" key="7">
    <source>
        <dbReference type="PROSITE" id="PS50850"/>
    </source>
</evidence>
<feature type="transmembrane region" description="Helical" evidence="6">
    <location>
        <begin position="293"/>
        <end position="310"/>
    </location>
</feature>
<keyword evidence="4 6" id="KW-1133">Transmembrane helix</keyword>
<feature type="transmembrane region" description="Helical" evidence="6">
    <location>
        <begin position="238"/>
        <end position="256"/>
    </location>
</feature>
<feature type="transmembrane region" description="Helical" evidence="6">
    <location>
        <begin position="77"/>
        <end position="95"/>
    </location>
</feature>
<evidence type="ECO:0000313" key="8">
    <source>
        <dbReference type="EMBL" id="ATF25543.1"/>
    </source>
</evidence>
<evidence type="ECO:0000256" key="4">
    <source>
        <dbReference type="ARBA" id="ARBA00022989"/>
    </source>
</evidence>
<evidence type="ECO:0000256" key="5">
    <source>
        <dbReference type="ARBA" id="ARBA00023136"/>
    </source>
</evidence>
<dbReference type="Proteomes" id="UP000243591">
    <property type="component" value="Chromosome"/>
</dbReference>
<sequence length="392" mass="42499">MEKEKLFTKDFITTSVVNFVLTLSMYLLLVVMATYAIETHAASASMAGFVASIFIIGSLCGRLFAGRLITKLGTKKMLIIGTILFLIMTLCYFIPSNLLLLMAIRLIHGIGFGIATTATGTIVSQVMPASRGGEGIGYFSLSTVLSTAIGPLIGIYLMRTQGFESIFVFSFIIGVVSLLLTLFIKPPYIISHVQQTGFKWSQYFEVRSLPISLMMFYGALAYSSILSFITAYAAEVNLISAGSLYFLVYALIILASRPFTGRIMDIRGGNSIIYPGIILFAIGLVLLSQSTSTLMFLLAAAIIGLGYGNFQSATQAIAVKAAPKERMGLANSTYFIFLDLGLGFGPVALGYLIPTFGYRGVYLGLAAYMVVGIFVYFLLHGRKDKQLLAETT</sequence>
<protein>
    <submittedName>
        <fullName evidence="8">MFS transporter</fullName>
    </submittedName>
    <submittedName>
        <fullName evidence="9">Putative transporter, major facilitator superfamily</fullName>
    </submittedName>
</protein>
<keyword evidence="3 6" id="KW-0812">Transmembrane</keyword>
<feature type="transmembrane region" description="Helical" evidence="6">
    <location>
        <begin position="135"/>
        <end position="157"/>
    </location>
</feature>
<evidence type="ECO:0000313" key="10">
    <source>
        <dbReference type="Proteomes" id="UP000243591"/>
    </source>
</evidence>
<evidence type="ECO:0000256" key="6">
    <source>
        <dbReference type="SAM" id="Phobius"/>
    </source>
</evidence>
<name>A0A1D2L004_BROTH</name>
<feature type="transmembrane region" description="Helical" evidence="6">
    <location>
        <begin position="360"/>
        <end position="379"/>
    </location>
</feature>
<reference evidence="9" key="3">
    <citation type="submission" date="2018-04" db="EMBL/GenBank/DDBJ databases">
        <authorList>
            <person name="Go L.Y."/>
            <person name="Mitchell J.A."/>
        </authorList>
    </citation>
    <scope>NUCLEOTIDE SEQUENCE</scope>
    <source>
        <strain evidence="9">BSAS1 3</strain>
    </source>
</reference>
<feature type="transmembrane region" description="Helical" evidence="6">
    <location>
        <begin position="101"/>
        <end position="123"/>
    </location>
</feature>
<proteinExistence type="predicted"/>
<dbReference type="PANTHER" id="PTHR23531">
    <property type="entry name" value="QUINOLENE RESISTANCE PROTEIN NORA"/>
    <property type="match status" value="1"/>
</dbReference>
<dbReference type="RefSeq" id="WP_069120783.1">
    <property type="nucleotide sequence ID" value="NZ_CBCPHX010000005.1"/>
</dbReference>
<keyword evidence="10" id="KW-1185">Reference proteome</keyword>
<dbReference type="AlphaFoldDB" id="A0A1D2L004"/>
<dbReference type="InterPro" id="IPR011701">
    <property type="entry name" value="MFS"/>
</dbReference>
<dbReference type="Gene3D" id="1.20.1250.20">
    <property type="entry name" value="MFS general substrate transporter like domains"/>
    <property type="match status" value="2"/>
</dbReference>
<dbReference type="CDD" id="cd17489">
    <property type="entry name" value="MFS_YfcJ_like"/>
    <property type="match status" value="1"/>
</dbReference>
<feature type="transmembrane region" description="Helical" evidence="6">
    <location>
        <begin position="12"/>
        <end position="37"/>
    </location>
</feature>
<dbReference type="InterPro" id="IPR052714">
    <property type="entry name" value="MFS_Exporter"/>
</dbReference>